<dbReference type="AlphaFoldDB" id="A0A2S1SQT3"/>
<name>A0A2S1SQT3_9ACTN</name>
<accession>A0A2S1SQT3</accession>
<gene>
    <name evidence="2" type="ORF">DDW44_08170</name>
</gene>
<protein>
    <submittedName>
        <fullName evidence="2">Uncharacterized protein</fullName>
    </submittedName>
</protein>
<proteinExistence type="predicted"/>
<dbReference type="EMBL" id="CP029188">
    <property type="protein sequence ID" value="AWI28768.1"/>
    <property type="molecule type" value="Genomic_DNA"/>
</dbReference>
<feature type="compositionally biased region" description="Basic residues" evidence="1">
    <location>
        <begin position="24"/>
        <end position="35"/>
    </location>
</feature>
<feature type="region of interest" description="Disordered" evidence="1">
    <location>
        <begin position="17"/>
        <end position="39"/>
    </location>
</feature>
<evidence type="ECO:0000256" key="1">
    <source>
        <dbReference type="SAM" id="MobiDB-lite"/>
    </source>
</evidence>
<reference evidence="2 3" key="1">
    <citation type="submission" date="2018-05" db="EMBL/GenBank/DDBJ databases">
        <title>Complete genome sequence of sponge-derived Streptomyces sp. HNM0039.</title>
        <authorList>
            <person name="Huang X."/>
            <person name="Zhou S."/>
        </authorList>
    </citation>
    <scope>NUCLEOTIDE SEQUENCE [LARGE SCALE GENOMIC DNA]</scope>
    <source>
        <strain evidence="2 3">HNM0039</strain>
    </source>
</reference>
<dbReference type="Proteomes" id="UP000244900">
    <property type="component" value="Chromosome"/>
</dbReference>
<evidence type="ECO:0000313" key="3">
    <source>
        <dbReference type="Proteomes" id="UP000244900"/>
    </source>
</evidence>
<feature type="region of interest" description="Disordered" evidence="1">
    <location>
        <begin position="110"/>
        <end position="139"/>
    </location>
</feature>
<dbReference type="KEGG" id="stir:DDW44_08170"/>
<keyword evidence="3" id="KW-1185">Reference proteome</keyword>
<feature type="compositionally biased region" description="Basic and acidic residues" evidence="1">
    <location>
        <begin position="119"/>
        <end position="139"/>
    </location>
</feature>
<evidence type="ECO:0000313" key="2">
    <source>
        <dbReference type="EMBL" id="AWI28768.1"/>
    </source>
</evidence>
<organism evidence="2 3">
    <name type="scientific">Streptomyces tirandamycinicus</name>
    <dbReference type="NCBI Taxonomy" id="2174846"/>
    <lineage>
        <taxon>Bacteria</taxon>
        <taxon>Bacillati</taxon>
        <taxon>Actinomycetota</taxon>
        <taxon>Actinomycetes</taxon>
        <taxon>Kitasatosporales</taxon>
        <taxon>Streptomycetaceae</taxon>
        <taxon>Streptomyces</taxon>
    </lineage>
</organism>
<sequence>MTVPAAVIVMAAVPVPASVSPPRSHPHPRCPPRSRRYPDLPAAARTVTVRRGTVAVRRGPVAARGAGPVFHWYALRWSPRPGRPEPAPLPGEMTPHAPHAPHALLAVGVPAGTAAGGPRARERRALVTEQRERQALAKE</sequence>